<keyword evidence="1" id="KW-0472">Membrane</keyword>
<reference evidence="2 3" key="1">
    <citation type="submission" date="2019-11" db="EMBL/GenBank/DDBJ databases">
        <title>The genome sequence of Methylocystis heyeri.</title>
        <authorList>
            <person name="Oshkin I.Y."/>
            <person name="Miroshnikov K."/>
            <person name="Dedysh S.N."/>
        </authorList>
    </citation>
    <scope>NUCLEOTIDE SEQUENCE [LARGE SCALE GENOMIC DNA]</scope>
    <source>
        <strain evidence="2 3">H2</strain>
    </source>
</reference>
<keyword evidence="1" id="KW-1133">Transmembrane helix</keyword>
<sequence>MRTSEILAALIGPTLLATAAMLLLNLGVMPAIVEELSRSPMLIVLAGYAAFVPGLAIVYFHNRWAFGWPLFITLIGWLSVIVGLIRMLFPLQLTGIVAGAASSPGLQAALFVVGVVFLIVGGVLSIKAYVRG</sequence>
<proteinExistence type="predicted"/>
<feature type="transmembrane region" description="Helical" evidence="1">
    <location>
        <begin position="40"/>
        <end position="60"/>
    </location>
</feature>
<feature type="transmembrane region" description="Helical" evidence="1">
    <location>
        <begin position="109"/>
        <end position="130"/>
    </location>
</feature>
<evidence type="ECO:0000313" key="3">
    <source>
        <dbReference type="Proteomes" id="UP000309061"/>
    </source>
</evidence>
<feature type="transmembrane region" description="Helical" evidence="1">
    <location>
        <begin position="66"/>
        <end position="89"/>
    </location>
</feature>
<accession>A0A6B8KEP3</accession>
<dbReference type="AlphaFoldDB" id="A0A6B8KEP3"/>
<protein>
    <submittedName>
        <fullName evidence="2">Uncharacterized protein</fullName>
    </submittedName>
</protein>
<dbReference type="KEGG" id="mhey:H2LOC_003990"/>
<dbReference type="Proteomes" id="UP000309061">
    <property type="component" value="Chromosome"/>
</dbReference>
<organism evidence="2 3">
    <name type="scientific">Methylocystis heyeri</name>
    <dbReference type="NCBI Taxonomy" id="391905"/>
    <lineage>
        <taxon>Bacteria</taxon>
        <taxon>Pseudomonadati</taxon>
        <taxon>Pseudomonadota</taxon>
        <taxon>Alphaproteobacteria</taxon>
        <taxon>Hyphomicrobiales</taxon>
        <taxon>Methylocystaceae</taxon>
        <taxon>Methylocystis</taxon>
    </lineage>
</organism>
<feature type="transmembrane region" description="Helical" evidence="1">
    <location>
        <begin position="6"/>
        <end position="28"/>
    </location>
</feature>
<keyword evidence="1" id="KW-0812">Transmembrane</keyword>
<keyword evidence="3" id="KW-1185">Reference proteome</keyword>
<evidence type="ECO:0000313" key="2">
    <source>
        <dbReference type="EMBL" id="QGM44913.1"/>
    </source>
</evidence>
<dbReference type="OrthoDB" id="572589at2"/>
<evidence type="ECO:0000256" key="1">
    <source>
        <dbReference type="SAM" id="Phobius"/>
    </source>
</evidence>
<dbReference type="RefSeq" id="WP_136495204.1">
    <property type="nucleotide sequence ID" value="NZ_CP046052.1"/>
</dbReference>
<gene>
    <name evidence="2" type="ORF">H2LOC_003990</name>
</gene>
<dbReference type="EMBL" id="CP046052">
    <property type="protein sequence ID" value="QGM44913.1"/>
    <property type="molecule type" value="Genomic_DNA"/>
</dbReference>
<name>A0A6B8KEP3_9HYPH</name>